<keyword evidence="3" id="KW-0235">DNA replication</keyword>
<evidence type="ECO:0000256" key="4">
    <source>
        <dbReference type="ARBA" id="ARBA00022932"/>
    </source>
</evidence>
<dbReference type="EMBL" id="MEZX01000002">
    <property type="protein sequence ID" value="OGD64503.1"/>
    <property type="molecule type" value="Genomic_DNA"/>
</dbReference>
<keyword evidence="4" id="KW-0239">DNA-directed DNA polymerase</keyword>
<sequence length="295" mass="32333">MLISIIGTDSFLAREAITRIKVKYLEKNPDGTELVEIDCDLAGSADLSFDRLRTNFTNLQAVPLFATSRLVVIRGAGLLSVSDQDGLAAFLDNLPSTTVAVVWDQKALKPNSVLSVQTDNAAKLISANPLEGQALRRWIGAKAKELEIELGGKQTDELIQRFGSDLWAISTELETFSLTGRPTSSWAKGEVGEAFALFRLVRQNNWTGVAKELRAAMGRKEAPEMLLGSLAAAVRRDVRQDNLKLKLTELMADVDIAMKTGTLEPDKAISVLAAHIANPDESRVQWEATWEEIRS</sequence>
<keyword evidence="1" id="KW-0808">Transferase</keyword>
<dbReference type="PANTHER" id="PTHR34388">
    <property type="entry name" value="DNA POLYMERASE III SUBUNIT DELTA"/>
    <property type="match status" value="1"/>
</dbReference>
<dbReference type="SUPFAM" id="SSF52540">
    <property type="entry name" value="P-loop containing nucleoside triphosphate hydrolases"/>
    <property type="match status" value="1"/>
</dbReference>
<proteinExistence type="predicted"/>
<evidence type="ECO:0000256" key="1">
    <source>
        <dbReference type="ARBA" id="ARBA00022679"/>
    </source>
</evidence>
<dbReference type="STRING" id="1797471.A3A71_00375"/>
<organism evidence="5 6">
    <name type="scientific">Candidatus Berkelbacteria bacterium RIFCSPLOWO2_01_FULL_50_28</name>
    <dbReference type="NCBI Taxonomy" id="1797471"/>
    <lineage>
        <taxon>Bacteria</taxon>
        <taxon>Candidatus Berkelbacteria</taxon>
    </lineage>
</organism>
<dbReference type="Gene3D" id="3.40.50.300">
    <property type="entry name" value="P-loop containing nucleotide triphosphate hydrolases"/>
    <property type="match status" value="1"/>
</dbReference>
<dbReference type="GO" id="GO:0003677">
    <property type="term" value="F:DNA binding"/>
    <property type="evidence" value="ECO:0007669"/>
    <property type="project" value="InterPro"/>
</dbReference>
<dbReference type="Proteomes" id="UP000177481">
    <property type="component" value="Unassembled WGS sequence"/>
</dbReference>
<reference evidence="5 6" key="1">
    <citation type="journal article" date="2016" name="Nat. Commun.">
        <title>Thousands of microbial genomes shed light on interconnected biogeochemical processes in an aquifer system.</title>
        <authorList>
            <person name="Anantharaman K."/>
            <person name="Brown C.T."/>
            <person name="Hug L.A."/>
            <person name="Sharon I."/>
            <person name="Castelle C.J."/>
            <person name="Probst A.J."/>
            <person name="Thomas B.C."/>
            <person name="Singh A."/>
            <person name="Wilkins M.J."/>
            <person name="Karaoz U."/>
            <person name="Brodie E.L."/>
            <person name="Williams K.H."/>
            <person name="Hubbard S.S."/>
            <person name="Banfield J.F."/>
        </authorList>
    </citation>
    <scope>NUCLEOTIDE SEQUENCE [LARGE SCALE GENOMIC DNA]</scope>
</reference>
<dbReference type="InterPro" id="IPR027417">
    <property type="entry name" value="P-loop_NTPase"/>
</dbReference>
<dbReference type="GO" id="GO:0009360">
    <property type="term" value="C:DNA polymerase III complex"/>
    <property type="evidence" value="ECO:0007669"/>
    <property type="project" value="TreeGrafter"/>
</dbReference>
<evidence type="ECO:0000256" key="2">
    <source>
        <dbReference type="ARBA" id="ARBA00022695"/>
    </source>
</evidence>
<evidence type="ECO:0000313" key="5">
    <source>
        <dbReference type="EMBL" id="OGD64503.1"/>
    </source>
</evidence>
<name>A0A1F5EAV5_9BACT</name>
<protein>
    <submittedName>
        <fullName evidence="5">Uncharacterized protein</fullName>
    </submittedName>
</protein>
<dbReference type="Gene3D" id="1.10.8.60">
    <property type="match status" value="1"/>
</dbReference>
<accession>A0A1F5EAV5</accession>
<dbReference type="GO" id="GO:0006261">
    <property type="term" value="P:DNA-templated DNA replication"/>
    <property type="evidence" value="ECO:0007669"/>
    <property type="project" value="TreeGrafter"/>
</dbReference>
<dbReference type="InterPro" id="IPR005790">
    <property type="entry name" value="DNA_polIII_delta"/>
</dbReference>
<dbReference type="AlphaFoldDB" id="A0A1F5EAV5"/>
<dbReference type="PANTHER" id="PTHR34388:SF1">
    <property type="entry name" value="DNA POLYMERASE III SUBUNIT DELTA"/>
    <property type="match status" value="1"/>
</dbReference>
<keyword evidence="2" id="KW-0548">Nucleotidyltransferase</keyword>
<gene>
    <name evidence="5" type="ORF">A3A71_00375</name>
</gene>
<comment type="caution">
    <text evidence="5">The sequence shown here is derived from an EMBL/GenBank/DDBJ whole genome shotgun (WGS) entry which is preliminary data.</text>
</comment>
<evidence type="ECO:0000256" key="3">
    <source>
        <dbReference type="ARBA" id="ARBA00022705"/>
    </source>
</evidence>
<evidence type="ECO:0000313" key="6">
    <source>
        <dbReference type="Proteomes" id="UP000177481"/>
    </source>
</evidence>
<dbReference type="GO" id="GO:0003887">
    <property type="term" value="F:DNA-directed DNA polymerase activity"/>
    <property type="evidence" value="ECO:0007669"/>
    <property type="project" value="UniProtKB-KW"/>
</dbReference>